<dbReference type="PROSITE" id="PS51900">
    <property type="entry name" value="CB"/>
    <property type="match status" value="1"/>
</dbReference>
<dbReference type="AlphaFoldDB" id="A0A0T9M902"/>
<dbReference type="SUPFAM" id="SSF56349">
    <property type="entry name" value="DNA breaking-rejoining enzymes"/>
    <property type="match status" value="1"/>
</dbReference>
<reference evidence="8 9" key="1">
    <citation type="submission" date="2015-03" db="EMBL/GenBank/DDBJ databases">
        <authorList>
            <person name="Murphy D."/>
        </authorList>
    </citation>
    <scope>NUCLEOTIDE SEQUENCE [LARGE SCALE GENOMIC DNA]</scope>
    <source>
        <strain evidence="8 9">BR165/97</strain>
    </source>
</reference>
<dbReference type="InterPro" id="IPR011010">
    <property type="entry name" value="DNA_brk_join_enz"/>
</dbReference>
<dbReference type="InterPro" id="IPR002104">
    <property type="entry name" value="Integrase_catalytic"/>
</dbReference>
<feature type="domain" description="Tyr recombinase" evidence="6">
    <location>
        <begin position="207"/>
        <end position="381"/>
    </location>
</feature>
<dbReference type="GO" id="GO:0006310">
    <property type="term" value="P:DNA recombination"/>
    <property type="evidence" value="ECO:0007669"/>
    <property type="project" value="UniProtKB-KW"/>
</dbReference>
<gene>
    <name evidence="8" type="primary">intS_2</name>
    <name evidence="8" type="ORF">ERS008530_02117</name>
</gene>
<sequence length="402" mass="46095">MPVPRRFKFTHRLIESLPPNPSDAPSREAEYSDTEISGLKCLIGKGEGKKKFLLRYLWQGRKRAISIGHHPELDIATARRIASEMKRQIATGTDPRQVREGHKAIPLLDEAFNDYYLPWAKVHKKSWNKDVQRFRDHIAPLLGHLLLNEITPRHITQLQSSLCATCQPATNNRVIALLKALFRWSQRQELIPLNPATNIPLMRENNARQRYFSENEIRKIFDAAAQDNNQVAGIYIRLLLLTGLRRDELRLAKWEHYSEQQGTLWLPETKNGVGRLVHLNTWALNLISELPRYGGNLWMFGGRLPGKPVCNVTKAFKRIIRRAGIPDKDVCIHTCRHSVAALIVSRGGTLYDVQSQLGHRSIQSSQRYAHLHPHRLKATGQLIEKHIGRAILNTREPDPLLY</sequence>
<dbReference type="PANTHER" id="PTHR30629:SF2">
    <property type="entry name" value="PROPHAGE INTEGRASE INTS-RELATED"/>
    <property type="match status" value="1"/>
</dbReference>
<evidence type="ECO:0000259" key="7">
    <source>
        <dbReference type="PROSITE" id="PS51900"/>
    </source>
</evidence>
<keyword evidence="4" id="KW-0233">DNA recombination</keyword>
<dbReference type="PROSITE" id="PS51898">
    <property type="entry name" value="TYR_RECOMBINASE"/>
    <property type="match status" value="1"/>
</dbReference>
<dbReference type="EMBL" id="CPZJ01000008">
    <property type="protein sequence ID" value="CNF79127.1"/>
    <property type="molecule type" value="Genomic_DNA"/>
</dbReference>
<dbReference type="InterPro" id="IPR025166">
    <property type="entry name" value="Integrase_DNA_bind_dom"/>
</dbReference>
<dbReference type="InterPro" id="IPR044068">
    <property type="entry name" value="CB"/>
</dbReference>
<dbReference type="Gene3D" id="1.10.150.130">
    <property type="match status" value="1"/>
</dbReference>
<dbReference type="Gene3D" id="3.30.160.390">
    <property type="entry name" value="Integrase, DNA-binding domain"/>
    <property type="match status" value="1"/>
</dbReference>
<dbReference type="Gene3D" id="1.10.443.10">
    <property type="entry name" value="Intergrase catalytic core"/>
    <property type="match status" value="1"/>
</dbReference>
<organism evidence="8 9">
    <name type="scientific">Yersinia intermedia</name>
    <dbReference type="NCBI Taxonomy" id="631"/>
    <lineage>
        <taxon>Bacteria</taxon>
        <taxon>Pseudomonadati</taxon>
        <taxon>Pseudomonadota</taxon>
        <taxon>Gammaproteobacteria</taxon>
        <taxon>Enterobacterales</taxon>
        <taxon>Yersiniaceae</taxon>
        <taxon>Yersinia</taxon>
    </lineage>
</organism>
<dbReference type="InterPro" id="IPR050808">
    <property type="entry name" value="Phage_Integrase"/>
</dbReference>
<dbReference type="InterPro" id="IPR004107">
    <property type="entry name" value="Integrase_SAM-like_N"/>
</dbReference>
<evidence type="ECO:0000313" key="8">
    <source>
        <dbReference type="EMBL" id="CNF79127.1"/>
    </source>
</evidence>
<evidence type="ECO:0000256" key="5">
    <source>
        <dbReference type="PROSITE-ProRule" id="PRU01248"/>
    </source>
</evidence>
<dbReference type="Pfam" id="PF13356">
    <property type="entry name" value="Arm-DNA-bind_3"/>
    <property type="match status" value="1"/>
</dbReference>
<dbReference type="GO" id="GO:0003677">
    <property type="term" value="F:DNA binding"/>
    <property type="evidence" value="ECO:0007669"/>
    <property type="project" value="UniProtKB-UniRule"/>
</dbReference>
<dbReference type="InterPro" id="IPR013762">
    <property type="entry name" value="Integrase-like_cat_sf"/>
</dbReference>
<dbReference type="InterPro" id="IPR038488">
    <property type="entry name" value="Integrase_DNA-bd_sf"/>
</dbReference>
<dbReference type="Pfam" id="PF14659">
    <property type="entry name" value="Phage_int_SAM_3"/>
    <property type="match status" value="1"/>
</dbReference>
<dbReference type="CDD" id="cd00796">
    <property type="entry name" value="INT_Rci_Hp1_C"/>
    <property type="match status" value="1"/>
</dbReference>
<keyword evidence="3 5" id="KW-0238">DNA-binding</keyword>
<evidence type="ECO:0000259" key="6">
    <source>
        <dbReference type="PROSITE" id="PS51898"/>
    </source>
</evidence>
<dbReference type="RefSeq" id="WP_050073569.1">
    <property type="nucleotide sequence ID" value="NZ_CPZJ01000008.1"/>
</dbReference>
<dbReference type="InterPro" id="IPR010998">
    <property type="entry name" value="Integrase_recombinase_N"/>
</dbReference>
<name>A0A0T9M902_YERIN</name>
<evidence type="ECO:0000256" key="2">
    <source>
        <dbReference type="ARBA" id="ARBA00022908"/>
    </source>
</evidence>
<proteinExistence type="inferred from homology"/>
<dbReference type="Proteomes" id="UP000038750">
    <property type="component" value="Unassembled WGS sequence"/>
</dbReference>
<feature type="domain" description="Core-binding (CB)" evidence="7">
    <location>
        <begin position="103"/>
        <end position="186"/>
    </location>
</feature>
<dbReference type="PANTHER" id="PTHR30629">
    <property type="entry name" value="PROPHAGE INTEGRASE"/>
    <property type="match status" value="1"/>
</dbReference>
<evidence type="ECO:0000313" key="9">
    <source>
        <dbReference type="Proteomes" id="UP000038750"/>
    </source>
</evidence>
<comment type="similarity">
    <text evidence="1">Belongs to the 'phage' integrase family.</text>
</comment>
<accession>A0A0T9M902</accession>
<keyword evidence="2" id="KW-0229">DNA integration</keyword>
<dbReference type="OrthoDB" id="9057547at2"/>
<protein>
    <submittedName>
        <fullName evidence="8">Phage integrase family site specific recombinase</fullName>
    </submittedName>
</protein>
<evidence type="ECO:0000256" key="4">
    <source>
        <dbReference type="ARBA" id="ARBA00023172"/>
    </source>
</evidence>
<dbReference type="Pfam" id="PF00589">
    <property type="entry name" value="Phage_integrase"/>
    <property type="match status" value="1"/>
</dbReference>
<evidence type="ECO:0000256" key="3">
    <source>
        <dbReference type="ARBA" id="ARBA00023125"/>
    </source>
</evidence>
<evidence type="ECO:0000256" key="1">
    <source>
        <dbReference type="ARBA" id="ARBA00008857"/>
    </source>
</evidence>
<dbReference type="GO" id="GO:0015074">
    <property type="term" value="P:DNA integration"/>
    <property type="evidence" value="ECO:0007669"/>
    <property type="project" value="UniProtKB-KW"/>
</dbReference>